<dbReference type="Proteomes" id="UP000017148">
    <property type="component" value="Unassembled WGS sequence"/>
</dbReference>
<protein>
    <recommendedName>
        <fullName evidence="4">Lipoprotein</fullName>
    </recommendedName>
</protein>
<dbReference type="STRING" id="1313304.CALK_1086"/>
<feature type="chain" id="PRO_5004682274" description="Lipoprotein" evidence="1">
    <location>
        <begin position="24"/>
        <end position="133"/>
    </location>
</feature>
<organism evidence="2 3">
    <name type="scientific">Chitinivibrio alkaliphilus ACht1</name>
    <dbReference type="NCBI Taxonomy" id="1313304"/>
    <lineage>
        <taxon>Bacteria</taxon>
        <taxon>Pseudomonadati</taxon>
        <taxon>Fibrobacterota</taxon>
        <taxon>Chitinivibrionia</taxon>
        <taxon>Chitinivibrionales</taxon>
        <taxon>Chitinivibrionaceae</taxon>
        <taxon>Chitinivibrio</taxon>
    </lineage>
</organism>
<evidence type="ECO:0000256" key="1">
    <source>
        <dbReference type="SAM" id="SignalP"/>
    </source>
</evidence>
<keyword evidence="1" id="KW-0732">Signal</keyword>
<proteinExistence type="predicted"/>
<dbReference type="PROSITE" id="PS51257">
    <property type="entry name" value="PROKAR_LIPOPROTEIN"/>
    <property type="match status" value="1"/>
</dbReference>
<evidence type="ECO:0000313" key="3">
    <source>
        <dbReference type="Proteomes" id="UP000017148"/>
    </source>
</evidence>
<feature type="signal peptide" evidence="1">
    <location>
        <begin position="1"/>
        <end position="23"/>
    </location>
</feature>
<sequence>MKSFSLKCVLLCSLLLLFFGCDEVGFTRNEVTFVNKSNSPNITVLFRAEEYSLSPGEEVTIEGVPRGSYSFSTEYVVPADEVGDADIDGTVSFETNTTKVRVTYNSNTEMETDDDGNTTSTFHIWALTSSTDG</sequence>
<evidence type="ECO:0000313" key="2">
    <source>
        <dbReference type="EMBL" id="ERP31871.1"/>
    </source>
</evidence>
<reference evidence="2 3" key="1">
    <citation type="journal article" date="2013" name="Environ. Microbiol.">
        <title>Genome analysis of Chitinivibrio alkaliphilus gen. nov., sp. nov., a novel extremely haloalkaliphilic anaerobic chitinolytic bacterium from the candidate phylum Termite Group 3.</title>
        <authorList>
            <person name="Sorokin D.Y."/>
            <person name="Gumerov V.M."/>
            <person name="Rakitin A.L."/>
            <person name="Beletsky A.V."/>
            <person name="Damste J.S."/>
            <person name="Muyzer G."/>
            <person name="Mardanov A.V."/>
            <person name="Ravin N.V."/>
        </authorList>
    </citation>
    <scope>NUCLEOTIDE SEQUENCE [LARGE SCALE GENOMIC DNA]</scope>
    <source>
        <strain evidence="2 3">ACht1</strain>
    </source>
</reference>
<dbReference type="EMBL" id="ASJR01000008">
    <property type="protein sequence ID" value="ERP31871.1"/>
    <property type="molecule type" value="Genomic_DNA"/>
</dbReference>
<gene>
    <name evidence="2" type="ORF">CALK_1086</name>
</gene>
<accession>U7D8J1</accession>
<name>U7D8J1_9BACT</name>
<dbReference type="RefSeq" id="WP_022636572.1">
    <property type="nucleotide sequence ID" value="NZ_ASJR01000008.1"/>
</dbReference>
<comment type="caution">
    <text evidence="2">The sequence shown here is derived from an EMBL/GenBank/DDBJ whole genome shotgun (WGS) entry which is preliminary data.</text>
</comment>
<evidence type="ECO:0008006" key="4">
    <source>
        <dbReference type="Google" id="ProtNLM"/>
    </source>
</evidence>
<dbReference type="AlphaFoldDB" id="U7D8J1"/>
<keyword evidence="3" id="KW-1185">Reference proteome</keyword>